<sequence length="45" mass="5193">NDTQAKPDEQLRQKELELLLKQKKLQKELNSAQSILDEGFNVVVL</sequence>
<comment type="caution">
    <text evidence="1">The sequence shown here is derived from an EMBL/GenBank/DDBJ whole genome shotgun (WGS) entry which is preliminary data.</text>
</comment>
<accession>A0A8S2FZI3</accession>
<dbReference type="EMBL" id="CAJNOK010049768">
    <property type="protein sequence ID" value="CAF1597553.1"/>
    <property type="molecule type" value="Genomic_DNA"/>
</dbReference>
<dbReference type="AlphaFoldDB" id="A0A8S2FZI3"/>
<organism evidence="1 3">
    <name type="scientific">Didymodactylos carnosus</name>
    <dbReference type="NCBI Taxonomy" id="1234261"/>
    <lineage>
        <taxon>Eukaryota</taxon>
        <taxon>Metazoa</taxon>
        <taxon>Spiralia</taxon>
        <taxon>Gnathifera</taxon>
        <taxon>Rotifera</taxon>
        <taxon>Eurotatoria</taxon>
        <taxon>Bdelloidea</taxon>
        <taxon>Philodinida</taxon>
        <taxon>Philodinidae</taxon>
        <taxon>Didymodactylos</taxon>
    </lineage>
</organism>
<evidence type="ECO:0000313" key="3">
    <source>
        <dbReference type="Proteomes" id="UP000677228"/>
    </source>
</evidence>
<protein>
    <submittedName>
        <fullName evidence="1">Uncharacterized protein</fullName>
    </submittedName>
</protein>
<dbReference type="Proteomes" id="UP000682733">
    <property type="component" value="Unassembled WGS sequence"/>
</dbReference>
<dbReference type="EMBL" id="CAJOBA010073433">
    <property type="protein sequence ID" value="CAF4404416.1"/>
    <property type="molecule type" value="Genomic_DNA"/>
</dbReference>
<feature type="non-terminal residue" evidence="1">
    <location>
        <position position="1"/>
    </location>
</feature>
<proteinExistence type="predicted"/>
<gene>
    <name evidence="1" type="ORF">OVA965_LOCUS41897</name>
    <name evidence="2" type="ORF">TMI583_LOCUS43662</name>
</gene>
<name>A0A8S2FZI3_9BILA</name>
<reference evidence="1" key="1">
    <citation type="submission" date="2021-02" db="EMBL/GenBank/DDBJ databases">
        <authorList>
            <person name="Nowell W R."/>
        </authorList>
    </citation>
    <scope>NUCLEOTIDE SEQUENCE</scope>
</reference>
<evidence type="ECO:0000313" key="1">
    <source>
        <dbReference type="EMBL" id="CAF1597553.1"/>
    </source>
</evidence>
<evidence type="ECO:0000313" key="2">
    <source>
        <dbReference type="EMBL" id="CAF4404416.1"/>
    </source>
</evidence>
<dbReference type="Proteomes" id="UP000677228">
    <property type="component" value="Unassembled WGS sequence"/>
</dbReference>